<name>A0A9P7A680_9AGAM</name>
<evidence type="ECO:0000313" key="4">
    <source>
        <dbReference type="Proteomes" id="UP000714275"/>
    </source>
</evidence>
<comment type="caution">
    <text evidence="3">The sequence shown here is derived from an EMBL/GenBank/DDBJ whole genome shotgun (WGS) entry which is preliminary data.</text>
</comment>
<dbReference type="SUPFAM" id="SSF53098">
    <property type="entry name" value="Ribonuclease H-like"/>
    <property type="match status" value="1"/>
</dbReference>
<feature type="compositionally biased region" description="Basic and acidic residues" evidence="1">
    <location>
        <begin position="410"/>
        <end position="419"/>
    </location>
</feature>
<proteinExistence type="predicted"/>
<dbReference type="EMBL" id="JABBWD010000002">
    <property type="protein sequence ID" value="KAG1783250.1"/>
    <property type="molecule type" value="Genomic_DNA"/>
</dbReference>
<dbReference type="PANTHER" id="PTHR28083:SF1">
    <property type="entry name" value="GOOD FOR FULL DBP5 ACTIVITY PROTEIN 2"/>
    <property type="match status" value="1"/>
</dbReference>
<dbReference type="GO" id="GO:0003676">
    <property type="term" value="F:nucleic acid binding"/>
    <property type="evidence" value="ECO:0007669"/>
    <property type="project" value="InterPro"/>
</dbReference>
<evidence type="ECO:0000313" key="3">
    <source>
        <dbReference type="EMBL" id="KAG1783250.1"/>
    </source>
</evidence>
<evidence type="ECO:0000256" key="1">
    <source>
        <dbReference type="SAM" id="MobiDB-lite"/>
    </source>
</evidence>
<dbReference type="PANTHER" id="PTHR28083">
    <property type="entry name" value="GOOD FOR FULL DBP5 ACTIVITY PROTEIN 2"/>
    <property type="match status" value="1"/>
</dbReference>
<reference evidence="3" key="1">
    <citation type="journal article" date="2020" name="New Phytol.">
        <title>Comparative genomics reveals dynamic genome evolution in host specialist ectomycorrhizal fungi.</title>
        <authorList>
            <person name="Lofgren L.A."/>
            <person name="Nguyen N.H."/>
            <person name="Vilgalys R."/>
            <person name="Ruytinx J."/>
            <person name="Liao H.L."/>
            <person name="Branco S."/>
            <person name="Kuo A."/>
            <person name="LaButti K."/>
            <person name="Lipzen A."/>
            <person name="Andreopoulos W."/>
            <person name="Pangilinan J."/>
            <person name="Riley R."/>
            <person name="Hundley H."/>
            <person name="Na H."/>
            <person name="Barry K."/>
            <person name="Grigoriev I.V."/>
            <person name="Stajich J.E."/>
            <person name="Kennedy P.G."/>
        </authorList>
    </citation>
    <scope>NUCLEOTIDE SEQUENCE</scope>
    <source>
        <strain evidence="3">DOB743</strain>
    </source>
</reference>
<dbReference type="AlphaFoldDB" id="A0A9P7A680"/>
<dbReference type="InterPro" id="IPR036397">
    <property type="entry name" value="RNaseH_sf"/>
</dbReference>
<dbReference type="Gene3D" id="3.30.420.10">
    <property type="entry name" value="Ribonuclease H-like superfamily/Ribonuclease H"/>
    <property type="match status" value="1"/>
</dbReference>
<dbReference type="GO" id="GO:0005634">
    <property type="term" value="C:nucleus"/>
    <property type="evidence" value="ECO:0007669"/>
    <property type="project" value="TreeGrafter"/>
</dbReference>
<feature type="domain" description="Gfd2/YDR514C-like C-terminal" evidence="2">
    <location>
        <begin position="172"/>
        <end position="353"/>
    </location>
</feature>
<dbReference type="InterPro" id="IPR048519">
    <property type="entry name" value="Gfd2/YDR514C-like_C"/>
</dbReference>
<feature type="region of interest" description="Disordered" evidence="1">
    <location>
        <begin position="367"/>
        <end position="419"/>
    </location>
</feature>
<accession>A0A9P7A680</accession>
<dbReference type="InterPro" id="IPR040151">
    <property type="entry name" value="Gfd2/YDR514C-like"/>
</dbReference>
<dbReference type="Proteomes" id="UP000714275">
    <property type="component" value="Unassembled WGS sequence"/>
</dbReference>
<feature type="compositionally biased region" description="Polar residues" evidence="1">
    <location>
        <begin position="370"/>
        <end position="381"/>
    </location>
</feature>
<dbReference type="OrthoDB" id="5953249at2759"/>
<dbReference type="Pfam" id="PF21762">
    <property type="entry name" value="DEDDh_C"/>
    <property type="match status" value="1"/>
</dbReference>
<organism evidence="3 4">
    <name type="scientific">Suillus placidus</name>
    <dbReference type="NCBI Taxonomy" id="48579"/>
    <lineage>
        <taxon>Eukaryota</taxon>
        <taxon>Fungi</taxon>
        <taxon>Dikarya</taxon>
        <taxon>Basidiomycota</taxon>
        <taxon>Agaricomycotina</taxon>
        <taxon>Agaricomycetes</taxon>
        <taxon>Agaricomycetidae</taxon>
        <taxon>Boletales</taxon>
        <taxon>Suillineae</taxon>
        <taxon>Suillaceae</taxon>
        <taxon>Suillus</taxon>
    </lineage>
</organism>
<gene>
    <name evidence="3" type="ORF">EV702DRAFT_1184415</name>
</gene>
<keyword evidence="4" id="KW-1185">Reference proteome</keyword>
<dbReference type="InterPro" id="IPR012337">
    <property type="entry name" value="RNaseH-like_sf"/>
</dbReference>
<evidence type="ECO:0000259" key="2">
    <source>
        <dbReference type="Pfam" id="PF21762"/>
    </source>
</evidence>
<sequence>MVSPVVTGYYRYTDIFFECLLTENPELHRHQALPEADRSPLRASLAQDAFIHPDHPLHKEGIDGAELFLGTLQSFETRLLFSSAQVEYLRYWLHAMGLTENLISLPYSDCLLTESSLRHVSPVTFKTKDELKGALKQIEKNNKRLKGADPMLKTRREIFERVRTLWAEKVGVWCALDFEAWDRDHTMLTEFGWSFVRWIDGQQVEEQGHLIVKEYRHYTNTFVQNNREHFSFGDSELVNRATFKTRIQNLVADLQKDGPLFLIFHDNNQDIKYLKSPAVNADLPNLNFLLPDAKPNSGVFVLDTSDLFAALEGEGGHNRRSLERVCRHLQVPTSFLHNAGNDAHYTLLAIKEMASGDPLDMQREKRWPNRTGNTAYPTAPQTGAGVKVKFEPWEEDSDYSDMEGVGPVIDKTKPEQVAE</sequence>
<protein>
    <recommendedName>
        <fullName evidence="2">Gfd2/YDR514C-like C-terminal domain-containing protein</fullName>
    </recommendedName>
</protein>